<sequence>MLFDIKENQRSLIKAILNTVKNSHPREDSCFDVAFYVNPSQYQATAIGMMFVVEQLKALGVIRVIGGALSLTFEGEDLLHKLSSVTPTTV</sequence>
<protein>
    <submittedName>
        <fullName evidence="1">Uncharacterized protein</fullName>
    </submittedName>
</protein>
<gene>
    <name evidence="1" type="ORF">I7278_00835</name>
</gene>
<dbReference type="EMBL" id="DACQKT010000001">
    <property type="protein sequence ID" value="HAS6675348.1"/>
    <property type="molecule type" value="Genomic_DNA"/>
</dbReference>
<comment type="caution">
    <text evidence="1">The sequence shown here is derived from an EMBL/GenBank/DDBJ whole genome shotgun (WGS) entry which is preliminary data.</text>
</comment>
<dbReference type="Proteomes" id="UP000856022">
    <property type="component" value="Unassembled WGS sequence"/>
</dbReference>
<dbReference type="RefSeq" id="WP_031426953.1">
    <property type="nucleotide sequence ID" value="NZ_CP187438.1"/>
</dbReference>
<organism evidence="1">
    <name type="scientific">Vibrio parahaemolyticus</name>
    <dbReference type="NCBI Taxonomy" id="670"/>
    <lineage>
        <taxon>Bacteria</taxon>
        <taxon>Pseudomonadati</taxon>
        <taxon>Pseudomonadota</taxon>
        <taxon>Gammaproteobacteria</taxon>
        <taxon>Vibrionales</taxon>
        <taxon>Vibrionaceae</taxon>
        <taxon>Vibrio</taxon>
    </lineage>
</organism>
<accession>A0A8H9JUJ7</accession>
<evidence type="ECO:0000313" key="1">
    <source>
        <dbReference type="EMBL" id="HAS6675348.1"/>
    </source>
</evidence>
<proteinExistence type="predicted"/>
<reference evidence="1" key="1">
    <citation type="journal article" date="2018" name="Genome Biol.">
        <title>SKESA: strategic k-mer extension for scrupulous assemblies.</title>
        <authorList>
            <person name="Souvorov A."/>
            <person name="Agarwala R."/>
            <person name="Lipman D.J."/>
        </authorList>
    </citation>
    <scope>NUCLEOTIDE SEQUENCE</scope>
    <source>
        <strain evidence="1">1930</strain>
    </source>
</reference>
<reference evidence="1" key="2">
    <citation type="submission" date="2019-12" db="EMBL/GenBank/DDBJ databases">
        <authorList>
            <consortium name="NCBI Pathogen Detection Project"/>
        </authorList>
    </citation>
    <scope>NUCLEOTIDE SEQUENCE</scope>
    <source>
        <strain evidence="1">1930</strain>
    </source>
</reference>
<dbReference type="AlphaFoldDB" id="A0A8H9JUJ7"/>
<name>A0A8H9JUJ7_VIBPH</name>